<reference evidence="1 2" key="1">
    <citation type="submission" date="2016-10" db="EMBL/GenBank/DDBJ databases">
        <authorList>
            <person name="de Groot N.N."/>
        </authorList>
    </citation>
    <scope>NUCLEOTIDE SEQUENCE [LARGE SCALE GENOMIC DNA]</scope>
    <source>
        <strain evidence="1 2">DSM 23048</strain>
    </source>
</reference>
<sequence length="270" mass="30886">MCKEIRIYVSLDYKISSMKVRIGLFLGAALLLFAACKQEADKPKVIYKEDGTSAAATETVSDKDRSEDIRIADLPVLMGQSDYLIHPIGEVRVYTYSSKTGMSKVNQTSYTVSNYAPFELTGYLENLMFQHKDSLQIRPLTNKKIQIQSVTYLNPLAEKTKKNILVYSVFDADTNRDGKLDSNDIKTLYISNGSGKNFKKLTVDLHELLDWTVIDAQNRLYFRSIEDINKNGAFDKDDNVNYYYIDLLSKDWEVKSYDPFSVNKPIEIEE</sequence>
<protein>
    <recommendedName>
        <fullName evidence="3">EF-hand domain-containing protein</fullName>
    </recommendedName>
</protein>
<evidence type="ECO:0000313" key="1">
    <source>
        <dbReference type="EMBL" id="SEJ07517.1"/>
    </source>
</evidence>
<evidence type="ECO:0008006" key="3">
    <source>
        <dbReference type="Google" id="ProtNLM"/>
    </source>
</evidence>
<dbReference type="AlphaFoldDB" id="A0A1H6W0C5"/>
<evidence type="ECO:0000313" key="2">
    <source>
        <dbReference type="Proteomes" id="UP000183077"/>
    </source>
</evidence>
<proteinExistence type="predicted"/>
<dbReference type="PROSITE" id="PS00018">
    <property type="entry name" value="EF_HAND_1"/>
    <property type="match status" value="1"/>
</dbReference>
<organism evidence="1 2">
    <name type="scientific">Myroides marinus</name>
    <dbReference type="NCBI Taxonomy" id="703342"/>
    <lineage>
        <taxon>Bacteria</taxon>
        <taxon>Pseudomonadati</taxon>
        <taxon>Bacteroidota</taxon>
        <taxon>Flavobacteriia</taxon>
        <taxon>Flavobacteriales</taxon>
        <taxon>Flavobacteriaceae</taxon>
        <taxon>Myroides</taxon>
    </lineage>
</organism>
<dbReference type="Proteomes" id="UP000183077">
    <property type="component" value="Unassembled WGS sequence"/>
</dbReference>
<accession>A0A1H6W0C5</accession>
<name>A0A1H6W0C5_9FLAO</name>
<dbReference type="InterPro" id="IPR018247">
    <property type="entry name" value="EF_Hand_1_Ca_BS"/>
</dbReference>
<gene>
    <name evidence="1" type="ORF">SAMN04488018_11143</name>
</gene>
<dbReference type="EMBL" id="FNYS01000011">
    <property type="protein sequence ID" value="SEJ07517.1"/>
    <property type="molecule type" value="Genomic_DNA"/>
</dbReference>